<keyword evidence="8" id="KW-1185">Reference proteome</keyword>
<dbReference type="PANTHER" id="PTHR24421">
    <property type="entry name" value="NITRATE/NITRITE SENSOR PROTEIN NARX-RELATED"/>
    <property type="match status" value="1"/>
</dbReference>
<dbReference type="Gene3D" id="3.30.565.10">
    <property type="entry name" value="Histidine kinase-like ATPase, C-terminal domain"/>
    <property type="match status" value="1"/>
</dbReference>
<name>A0ABQ0IRC4_9ACTN</name>
<dbReference type="InterPro" id="IPR050482">
    <property type="entry name" value="Sensor_HK_TwoCompSys"/>
</dbReference>
<reference evidence="7 8" key="1">
    <citation type="submission" date="2013-02" db="EMBL/GenBank/DDBJ databases">
        <title>Whole genome shotgun sequence of Gordonia paraffinivorans NBRC 108238.</title>
        <authorList>
            <person name="Isaki-Nakamura S."/>
            <person name="Hosoyama A."/>
            <person name="Tsuchikane K."/>
            <person name="Ando Y."/>
            <person name="Baba S."/>
            <person name="Ohji S."/>
            <person name="Hamada M."/>
            <person name="Tamura T."/>
            <person name="Yamazoe A."/>
            <person name="Yamazaki S."/>
            <person name="Fujita N."/>
        </authorList>
    </citation>
    <scope>NUCLEOTIDE SEQUENCE [LARGE SCALE GENOMIC DNA]</scope>
    <source>
        <strain evidence="7 8">NBRC 108238</strain>
    </source>
</reference>
<accession>A0ABQ0IRC4</accession>
<sequence length="421" mass="44483">MTVASRWERLLRGPRVSAAGADIRSVQTRDTEAGRLARDVDADPVTPLWRGAQILRLLSYLYSLGFQIAVNPDLDHRATAWTLFGVLTLWTLVSGVGYFVGFARNWYWVGTEVILVCALMLSTSVVADRDWAWNNQTWPTTLWATNAVVSVAILSGPVGGIIAGLIVGGTSTFVKGHLNLNFGRNATIIVIVVTGMAVGLAALQARRNHEKLAAAARIAARAEERERLAREVHDGVLQVLALITRRGREIGGPTAELAALAAEQELQLRRMISDTGDVDAPAPDADGAAETDLAAVLRALAADRVSVSSPAGPVMVSAHIASEIRAAVVNALDNTRHHAGPGARAYVLVEDLADDVVVSVRDDGSGIPEGRLAEAAAQGRLGVAASIVGRIESLGGTAVLDTEPGGGTEWEFTVPRGGRRG</sequence>
<keyword evidence="2 7" id="KW-0418">Kinase</keyword>
<evidence type="ECO:0000259" key="5">
    <source>
        <dbReference type="Pfam" id="PF02518"/>
    </source>
</evidence>
<evidence type="ECO:0000313" key="8">
    <source>
        <dbReference type="Proteomes" id="UP000035021"/>
    </source>
</evidence>
<dbReference type="InterPro" id="IPR003594">
    <property type="entry name" value="HATPase_dom"/>
</dbReference>
<evidence type="ECO:0000259" key="6">
    <source>
        <dbReference type="Pfam" id="PF19354"/>
    </source>
</evidence>
<dbReference type="GO" id="GO:0016301">
    <property type="term" value="F:kinase activity"/>
    <property type="evidence" value="ECO:0007669"/>
    <property type="project" value="UniProtKB-KW"/>
</dbReference>
<dbReference type="NCBIfam" id="NF047322">
    <property type="entry name" value="HK_morpho_MacS"/>
    <property type="match status" value="1"/>
</dbReference>
<feature type="domain" description="Histidine kinase/HSP90-like ATPase" evidence="5">
    <location>
        <begin position="323"/>
        <end position="416"/>
    </location>
</feature>
<keyword evidence="4" id="KW-0812">Transmembrane</keyword>
<feature type="domain" description="DUF5931" evidence="6">
    <location>
        <begin position="46"/>
        <end position="212"/>
    </location>
</feature>
<dbReference type="Pfam" id="PF02518">
    <property type="entry name" value="HATPase_c"/>
    <property type="match status" value="1"/>
</dbReference>
<feature type="transmembrane region" description="Helical" evidence="4">
    <location>
        <begin position="80"/>
        <end position="100"/>
    </location>
</feature>
<evidence type="ECO:0000256" key="3">
    <source>
        <dbReference type="ARBA" id="ARBA00023012"/>
    </source>
</evidence>
<protein>
    <submittedName>
        <fullName evidence="7">Two-component histidine kinase</fullName>
    </submittedName>
</protein>
<keyword evidence="3" id="KW-0902">Two-component regulatory system</keyword>
<keyword evidence="1" id="KW-0808">Transferase</keyword>
<dbReference type="EMBL" id="BAOQ01000053">
    <property type="protein sequence ID" value="GAC86093.1"/>
    <property type="molecule type" value="Genomic_DNA"/>
</dbReference>
<gene>
    <name evidence="7" type="ORF">GP2_053_00230</name>
</gene>
<dbReference type="InterPro" id="IPR045975">
    <property type="entry name" value="DUF5931"/>
</dbReference>
<dbReference type="PANTHER" id="PTHR24421:SF61">
    <property type="entry name" value="OXYGEN SENSOR HISTIDINE KINASE NREB"/>
    <property type="match status" value="1"/>
</dbReference>
<dbReference type="RefSeq" id="WP_006902361.1">
    <property type="nucleotide sequence ID" value="NZ_BAOQ01000053.1"/>
</dbReference>
<feature type="transmembrane region" description="Helical" evidence="4">
    <location>
        <begin position="186"/>
        <end position="203"/>
    </location>
</feature>
<comment type="caution">
    <text evidence="7">The sequence shown here is derived from an EMBL/GenBank/DDBJ whole genome shotgun (WGS) entry which is preliminary data.</text>
</comment>
<dbReference type="InterPro" id="IPR036890">
    <property type="entry name" value="HATPase_C_sf"/>
</dbReference>
<dbReference type="Pfam" id="PF19354">
    <property type="entry name" value="DUF5931"/>
    <property type="match status" value="1"/>
</dbReference>
<evidence type="ECO:0000256" key="4">
    <source>
        <dbReference type="SAM" id="Phobius"/>
    </source>
</evidence>
<keyword evidence="4" id="KW-1133">Transmembrane helix</keyword>
<proteinExistence type="predicted"/>
<organism evidence="7 8">
    <name type="scientific">Gordonia paraffinivorans NBRC 108238</name>
    <dbReference type="NCBI Taxonomy" id="1223543"/>
    <lineage>
        <taxon>Bacteria</taxon>
        <taxon>Bacillati</taxon>
        <taxon>Actinomycetota</taxon>
        <taxon>Actinomycetes</taxon>
        <taxon>Mycobacteriales</taxon>
        <taxon>Gordoniaceae</taxon>
        <taxon>Gordonia</taxon>
    </lineage>
</organism>
<evidence type="ECO:0000256" key="1">
    <source>
        <dbReference type="ARBA" id="ARBA00022679"/>
    </source>
</evidence>
<dbReference type="SUPFAM" id="SSF55874">
    <property type="entry name" value="ATPase domain of HSP90 chaperone/DNA topoisomerase II/histidine kinase"/>
    <property type="match status" value="1"/>
</dbReference>
<dbReference type="Proteomes" id="UP000035021">
    <property type="component" value="Unassembled WGS sequence"/>
</dbReference>
<feature type="transmembrane region" description="Helical" evidence="4">
    <location>
        <begin position="147"/>
        <end position="166"/>
    </location>
</feature>
<evidence type="ECO:0000313" key="7">
    <source>
        <dbReference type="EMBL" id="GAC86093.1"/>
    </source>
</evidence>
<feature type="transmembrane region" description="Helical" evidence="4">
    <location>
        <begin position="106"/>
        <end position="127"/>
    </location>
</feature>
<keyword evidence="4" id="KW-0472">Membrane</keyword>
<evidence type="ECO:0000256" key="2">
    <source>
        <dbReference type="ARBA" id="ARBA00022777"/>
    </source>
</evidence>